<keyword evidence="4 7" id="KW-0597">Phosphoprotein</keyword>
<evidence type="ECO:0000313" key="12">
    <source>
        <dbReference type="EMBL" id="GAA4020680.1"/>
    </source>
</evidence>
<dbReference type="SUPFAM" id="SSF55874">
    <property type="entry name" value="ATPase domain of HSP90 chaperone/DNA topoisomerase II/histidine kinase"/>
    <property type="match status" value="1"/>
</dbReference>
<keyword evidence="13" id="KW-1185">Reference proteome</keyword>
<dbReference type="PROSITE" id="PS50885">
    <property type="entry name" value="HAMP"/>
    <property type="match status" value="1"/>
</dbReference>
<dbReference type="InterPro" id="IPR003660">
    <property type="entry name" value="HAMP_dom"/>
</dbReference>
<dbReference type="InterPro" id="IPR011006">
    <property type="entry name" value="CheY-like_superfamily"/>
</dbReference>
<evidence type="ECO:0000256" key="5">
    <source>
        <dbReference type="ARBA" id="ARBA00022679"/>
    </source>
</evidence>
<dbReference type="CDD" id="cd00156">
    <property type="entry name" value="REC"/>
    <property type="match status" value="1"/>
</dbReference>
<dbReference type="SMART" id="SM00448">
    <property type="entry name" value="REC"/>
    <property type="match status" value="1"/>
</dbReference>
<dbReference type="InterPro" id="IPR001789">
    <property type="entry name" value="Sig_transdc_resp-reg_receiver"/>
</dbReference>
<dbReference type="SUPFAM" id="SSF158472">
    <property type="entry name" value="HAMP domain-like"/>
    <property type="match status" value="1"/>
</dbReference>
<dbReference type="SUPFAM" id="SSF52172">
    <property type="entry name" value="CheY-like"/>
    <property type="match status" value="1"/>
</dbReference>
<reference evidence="13" key="1">
    <citation type="journal article" date="2019" name="Int. J. Syst. Evol. Microbiol.">
        <title>The Global Catalogue of Microorganisms (GCM) 10K type strain sequencing project: providing services to taxonomists for standard genome sequencing and annotation.</title>
        <authorList>
            <consortium name="The Broad Institute Genomics Platform"/>
            <consortium name="The Broad Institute Genome Sequencing Center for Infectious Disease"/>
            <person name="Wu L."/>
            <person name="Ma J."/>
        </authorList>
    </citation>
    <scope>NUCLEOTIDE SEQUENCE [LARGE SCALE GENOMIC DNA]</scope>
    <source>
        <strain evidence="13">JCM 16673</strain>
    </source>
</reference>
<dbReference type="InterPro" id="IPR003594">
    <property type="entry name" value="HATPase_dom"/>
</dbReference>
<dbReference type="InterPro" id="IPR004358">
    <property type="entry name" value="Sig_transdc_His_kin-like_C"/>
</dbReference>
<evidence type="ECO:0000313" key="13">
    <source>
        <dbReference type="Proteomes" id="UP001501353"/>
    </source>
</evidence>
<evidence type="ECO:0000256" key="3">
    <source>
        <dbReference type="ARBA" id="ARBA00012438"/>
    </source>
</evidence>
<dbReference type="Pfam" id="PF02518">
    <property type="entry name" value="HATPase_c"/>
    <property type="match status" value="1"/>
</dbReference>
<comment type="caution">
    <text evidence="12">The sequence shown here is derived from an EMBL/GenBank/DDBJ whole genome shotgun (WGS) entry which is preliminary data.</text>
</comment>
<feature type="transmembrane region" description="Helical" evidence="8">
    <location>
        <begin position="278"/>
        <end position="297"/>
    </location>
</feature>
<keyword evidence="8" id="KW-1133">Transmembrane helix</keyword>
<dbReference type="PANTHER" id="PTHR43047">
    <property type="entry name" value="TWO-COMPONENT HISTIDINE PROTEIN KINASE"/>
    <property type="match status" value="1"/>
</dbReference>
<keyword evidence="8" id="KW-0812">Transmembrane</keyword>
<dbReference type="PANTHER" id="PTHR43047:SF9">
    <property type="entry name" value="HISTIDINE KINASE"/>
    <property type="match status" value="1"/>
</dbReference>
<dbReference type="Gene3D" id="6.10.340.10">
    <property type="match status" value="1"/>
</dbReference>
<comment type="catalytic activity">
    <reaction evidence="1">
        <text>ATP + protein L-histidine = ADP + protein N-phospho-L-histidine.</text>
        <dbReference type="EC" id="2.7.13.3"/>
    </reaction>
</comment>
<sequence>MTLRLRLFFLVLASIVPILATQAYNQARFRQERRLDAQHAVELEAKLVAGELEQIAAGMHKFLLAIANSAQIAPDATNCNSYLAALNKQFPGSLSIGVSDSTGLVYCYAIPFEKGTLTNADRPHFKLAQSTDSFVVGNLMVGKETGKRAIGFAYPLPRDAANQPRGIVFASLSVDWLTDHLGRNPLTAGHSLTVVDRTGTILVSLPERSQIGQTVPPLWQKNFSDGKVSVREMTDPVSQVNGIFAFMPNPSATEGIGVVVGINEATAMASANQSLRRALAVAIAGILAALGLAWLIVSEAIERPLQSLLDAARRWRSGDFTARCNLANAPVEMSRLAGAFDTMAESLQLREADRASNELALRRSRDAALAANRSKTQFLAAASHDLRQPLHALSLAVSVMQVRHADDTDTPHLERIGRSVRSLSNLLNTLLDVSQLDAGLVQPTITDCCLKILFAEVAEEFAGIAAQKQVTMQVMPSTLTVRSDGQLLGRMIKNLVSNAIKYTPSGGSVRVHAREDGNQVVIVVADTGIGIASDLQEEVFTDFIQLNNPERDRKKGLGLGLAIVRRMSELLDHPVRLQSVPGAGSTFSIRVTRSTDKVRGVPQQMIHHRYEGRVLLVEDDPLVAEVTAALLTVWGATVTSVASGEAAVTLMQDAQLHFDALITDYRLQKMSGTSVAKAALSRWPAICAVVVTGDANDDILREVRLLGAALLQKPIRTEALAAILQQS</sequence>
<dbReference type="InterPro" id="IPR003661">
    <property type="entry name" value="HisK_dim/P_dom"/>
</dbReference>
<evidence type="ECO:0000256" key="4">
    <source>
        <dbReference type="ARBA" id="ARBA00022553"/>
    </source>
</evidence>
<evidence type="ECO:0000256" key="6">
    <source>
        <dbReference type="ARBA" id="ARBA00022777"/>
    </source>
</evidence>
<dbReference type="Pfam" id="PF00072">
    <property type="entry name" value="Response_reg"/>
    <property type="match status" value="1"/>
</dbReference>
<dbReference type="PROSITE" id="PS50110">
    <property type="entry name" value="RESPONSE_REGULATORY"/>
    <property type="match status" value="1"/>
</dbReference>
<evidence type="ECO:0000259" key="11">
    <source>
        <dbReference type="PROSITE" id="PS50885"/>
    </source>
</evidence>
<organism evidence="12 13">
    <name type="scientific">Actimicrobium antarcticum</name>
    <dbReference type="NCBI Taxonomy" id="1051899"/>
    <lineage>
        <taxon>Bacteria</taxon>
        <taxon>Pseudomonadati</taxon>
        <taxon>Pseudomonadota</taxon>
        <taxon>Betaproteobacteria</taxon>
        <taxon>Burkholderiales</taxon>
        <taxon>Oxalobacteraceae</taxon>
        <taxon>Actimicrobium</taxon>
    </lineage>
</organism>
<dbReference type="InterPro" id="IPR036890">
    <property type="entry name" value="HATPase_C_sf"/>
</dbReference>
<dbReference type="InterPro" id="IPR036097">
    <property type="entry name" value="HisK_dim/P_sf"/>
</dbReference>
<dbReference type="PRINTS" id="PR00344">
    <property type="entry name" value="BCTRLSENSOR"/>
</dbReference>
<evidence type="ECO:0000259" key="10">
    <source>
        <dbReference type="PROSITE" id="PS50110"/>
    </source>
</evidence>
<dbReference type="Pfam" id="PF00512">
    <property type="entry name" value="HisKA"/>
    <property type="match status" value="1"/>
</dbReference>
<keyword evidence="6" id="KW-0418">Kinase</keyword>
<protein>
    <recommendedName>
        <fullName evidence="3">histidine kinase</fullName>
        <ecNumber evidence="3">2.7.13.3</ecNumber>
    </recommendedName>
</protein>
<keyword evidence="5" id="KW-0808">Transferase</keyword>
<name>A0ABP7T450_9BURK</name>
<dbReference type="CDD" id="cd06225">
    <property type="entry name" value="HAMP"/>
    <property type="match status" value="1"/>
</dbReference>
<dbReference type="Gene3D" id="3.40.50.2300">
    <property type="match status" value="1"/>
</dbReference>
<evidence type="ECO:0000256" key="7">
    <source>
        <dbReference type="PROSITE-ProRule" id="PRU00169"/>
    </source>
</evidence>
<feature type="domain" description="Histidine kinase" evidence="9">
    <location>
        <begin position="381"/>
        <end position="595"/>
    </location>
</feature>
<gene>
    <name evidence="12" type="ORF">GCM10022212_16630</name>
</gene>
<dbReference type="EMBL" id="BAAAZE010000008">
    <property type="protein sequence ID" value="GAA4020680.1"/>
    <property type="molecule type" value="Genomic_DNA"/>
</dbReference>
<dbReference type="InterPro" id="IPR005467">
    <property type="entry name" value="His_kinase_dom"/>
</dbReference>
<dbReference type="Gene3D" id="3.30.565.10">
    <property type="entry name" value="Histidine kinase-like ATPase, C-terminal domain"/>
    <property type="match status" value="1"/>
</dbReference>
<dbReference type="SMART" id="SM00304">
    <property type="entry name" value="HAMP"/>
    <property type="match status" value="1"/>
</dbReference>
<proteinExistence type="predicted"/>
<feature type="domain" description="Response regulatory" evidence="10">
    <location>
        <begin position="613"/>
        <end position="727"/>
    </location>
</feature>
<keyword evidence="8" id="KW-0472">Membrane</keyword>
<accession>A0ABP7T450</accession>
<evidence type="ECO:0000259" key="9">
    <source>
        <dbReference type="PROSITE" id="PS50109"/>
    </source>
</evidence>
<dbReference type="Pfam" id="PF00672">
    <property type="entry name" value="HAMP"/>
    <property type="match status" value="1"/>
</dbReference>
<dbReference type="SUPFAM" id="SSF47384">
    <property type="entry name" value="Homodimeric domain of signal transducing histidine kinase"/>
    <property type="match status" value="1"/>
</dbReference>
<evidence type="ECO:0000256" key="2">
    <source>
        <dbReference type="ARBA" id="ARBA00004370"/>
    </source>
</evidence>
<dbReference type="PROSITE" id="PS50109">
    <property type="entry name" value="HIS_KIN"/>
    <property type="match status" value="1"/>
</dbReference>
<dbReference type="CDD" id="cd12914">
    <property type="entry name" value="PDC1_DGC_like"/>
    <property type="match status" value="1"/>
</dbReference>
<dbReference type="EC" id="2.7.13.3" evidence="3"/>
<feature type="domain" description="HAMP" evidence="11">
    <location>
        <begin position="299"/>
        <end position="352"/>
    </location>
</feature>
<dbReference type="CDD" id="cd00082">
    <property type="entry name" value="HisKA"/>
    <property type="match status" value="1"/>
</dbReference>
<evidence type="ECO:0000256" key="8">
    <source>
        <dbReference type="SAM" id="Phobius"/>
    </source>
</evidence>
<dbReference type="SMART" id="SM00387">
    <property type="entry name" value="HATPase_c"/>
    <property type="match status" value="1"/>
</dbReference>
<feature type="modified residue" description="4-aspartylphosphate" evidence="7">
    <location>
        <position position="664"/>
    </location>
</feature>
<dbReference type="SMART" id="SM00388">
    <property type="entry name" value="HisKA"/>
    <property type="match status" value="1"/>
</dbReference>
<comment type="subcellular location">
    <subcellularLocation>
        <location evidence="2">Membrane</location>
    </subcellularLocation>
</comment>
<dbReference type="Gene3D" id="3.30.450.20">
    <property type="entry name" value="PAS domain"/>
    <property type="match status" value="1"/>
</dbReference>
<dbReference type="RefSeq" id="WP_344762822.1">
    <property type="nucleotide sequence ID" value="NZ_BAAAZE010000008.1"/>
</dbReference>
<evidence type="ECO:0000256" key="1">
    <source>
        <dbReference type="ARBA" id="ARBA00000085"/>
    </source>
</evidence>
<dbReference type="Proteomes" id="UP001501353">
    <property type="component" value="Unassembled WGS sequence"/>
</dbReference>
<dbReference type="Gene3D" id="1.10.287.130">
    <property type="match status" value="1"/>
</dbReference>